<evidence type="ECO:0008006" key="3">
    <source>
        <dbReference type="Google" id="ProtNLM"/>
    </source>
</evidence>
<evidence type="ECO:0000313" key="2">
    <source>
        <dbReference type="Proteomes" id="UP001499993"/>
    </source>
</evidence>
<protein>
    <recommendedName>
        <fullName evidence="3">DUF2087 domain-containing protein</fullName>
    </recommendedName>
</protein>
<proteinExistence type="predicted"/>
<organism evidence="1 2">
    <name type="scientific">Streptomonospora halophila</name>
    <dbReference type="NCBI Taxonomy" id="427369"/>
    <lineage>
        <taxon>Bacteria</taxon>
        <taxon>Bacillati</taxon>
        <taxon>Actinomycetota</taxon>
        <taxon>Actinomycetes</taxon>
        <taxon>Streptosporangiales</taxon>
        <taxon>Nocardiopsidaceae</taxon>
        <taxon>Streptomonospora</taxon>
    </lineage>
</organism>
<gene>
    <name evidence="1" type="ORF">GCM10023224_26740</name>
</gene>
<reference evidence="2" key="1">
    <citation type="journal article" date="2019" name="Int. J. Syst. Evol. Microbiol.">
        <title>The Global Catalogue of Microorganisms (GCM) 10K type strain sequencing project: providing services to taxonomists for standard genome sequencing and annotation.</title>
        <authorList>
            <consortium name="The Broad Institute Genomics Platform"/>
            <consortium name="The Broad Institute Genome Sequencing Center for Infectious Disease"/>
            <person name="Wu L."/>
            <person name="Ma J."/>
        </authorList>
    </citation>
    <scope>NUCLEOTIDE SEQUENCE [LARGE SCALE GENOMIC DNA]</scope>
    <source>
        <strain evidence="2">JCM 18123</strain>
    </source>
</reference>
<dbReference type="Proteomes" id="UP001499993">
    <property type="component" value="Unassembled WGS sequence"/>
</dbReference>
<accession>A0ABP9GK18</accession>
<sequence length="93" mass="10599">MTAHANPLLRLLQERYGERWSIRRTEHLWLATVRTSDVDHAPTLVEPDVEEFVRQLENPPTGAGRSLLSAGWFRAQTRKLGDGCYRVDGPPMT</sequence>
<evidence type="ECO:0000313" key="1">
    <source>
        <dbReference type="EMBL" id="GAA4942852.1"/>
    </source>
</evidence>
<name>A0ABP9GK18_9ACTN</name>
<dbReference type="EMBL" id="BAABIK010000013">
    <property type="protein sequence ID" value="GAA4942852.1"/>
    <property type="molecule type" value="Genomic_DNA"/>
</dbReference>
<comment type="caution">
    <text evidence="1">The sequence shown here is derived from an EMBL/GenBank/DDBJ whole genome shotgun (WGS) entry which is preliminary data.</text>
</comment>
<keyword evidence="2" id="KW-1185">Reference proteome</keyword>